<evidence type="ECO:0000313" key="15">
    <source>
        <dbReference type="Proteomes" id="UP001187682"/>
    </source>
</evidence>
<evidence type="ECO:0000256" key="12">
    <source>
        <dbReference type="ARBA" id="ARBA00031713"/>
    </source>
</evidence>
<dbReference type="InterPro" id="IPR001330">
    <property type="entry name" value="Prenyltrans"/>
</dbReference>
<dbReference type="InterPro" id="IPR008930">
    <property type="entry name" value="Terpenoid_cyclase/PrenylTrfase"/>
</dbReference>
<dbReference type="GO" id="GO:0046872">
    <property type="term" value="F:metal ion binding"/>
    <property type="evidence" value="ECO:0007669"/>
    <property type="project" value="UniProtKB-KW"/>
</dbReference>
<comment type="cofactor">
    <cofactor evidence="1">
        <name>Mg(2+)</name>
        <dbReference type="ChEBI" id="CHEBI:18420"/>
    </cofactor>
</comment>
<evidence type="ECO:0000256" key="11">
    <source>
        <dbReference type="ARBA" id="ARBA00022842"/>
    </source>
</evidence>
<comment type="caution">
    <text evidence="14">The sequence shown here is derived from an EMBL/GenBank/DDBJ whole genome shotgun (WGS) entry which is preliminary data.</text>
</comment>
<evidence type="ECO:0000256" key="5">
    <source>
        <dbReference type="ARBA" id="ARBA00020603"/>
    </source>
</evidence>
<protein>
    <recommendedName>
        <fullName evidence="5">Geranylgeranyl transferase type-1 subunit beta</fullName>
        <ecNumber evidence="4">2.5.1.59</ecNumber>
    </recommendedName>
    <alternativeName>
        <fullName evidence="12">Geranylgeranyl transferase type I subunit beta</fullName>
    </alternativeName>
</protein>
<dbReference type="SUPFAM" id="SSF48239">
    <property type="entry name" value="Terpenoid cyclases/Protein prenyltransferases"/>
    <property type="match status" value="1"/>
</dbReference>
<dbReference type="PANTHER" id="PTHR11774:SF4">
    <property type="entry name" value="GERANYLGERANYL TRANSFERASE TYPE-1 SUBUNIT BETA"/>
    <property type="match status" value="1"/>
</dbReference>
<evidence type="ECO:0000256" key="6">
    <source>
        <dbReference type="ARBA" id="ARBA00022602"/>
    </source>
</evidence>
<dbReference type="Gene3D" id="1.50.10.20">
    <property type="match status" value="1"/>
</dbReference>
<gene>
    <name evidence="14" type="ORF">DNG_00099</name>
</gene>
<evidence type="ECO:0000256" key="2">
    <source>
        <dbReference type="ARBA" id="ARBA00001947"/>
    </source>
</evidence>
<keyword evidence="6" id="KW-0637">Prenyltransferase</keyword>
<evidence type="ECO:0000256" key="10">
    <source>
        <dbReference type="ARBA" id="ARBA00022833"/>
    </source>
</evidence>
<reference evidence="14" key="1">
    <citation type="submission" date="2018-03" db="EMBL/GenBank/DDBJ databases">
        <authorList>
            <person name="Guldener U."/>
        </authorList>
    </citation>
    <scope>NUCLEOTIDE SEQUENCE</scope>
</reference>
<dbReference type="CDD" id="cd02895">
    <property type="entry name" value="GGTase-I"/>
    <property type="match status" value="1"/>
</dbReference>
<dbReference type="PANTHER" id="PTHR11774">
    <property type="entry name" value="GERANYLGERANYL TRANSFERASE TYPE BETA SUBUNIT"/>
    <property type="match status" value="1"/>
</dbReference>
<dbReference type="InterPro" id="IPR045089">
    <property type="entry name" value="PGGT1B-like"/>
</dbReference>
<keyword evidence="7" id="KW-0808">Transferase</keyword>
<keyword evidence="9" id="KW-0677">Repeat</keyword>
<evidence type="ECO:0000256" key="4">
    <source>
        <dbReference type="ARBA" id="ARBA00012700"/>
    </source>
</evidence>
<dbReference type="InterPro" id="IPR041960">
    <property type="entry name" value="GGTase_I_beta"/>
</dbReference>
<evidence type="ECO:0000256" key="7">
    <source>
        <dbReference type="ARBA" id="ARBA00022679"/>
    </source>
</evidence>
<dbReference type="AlphaFoldDB" id="A0AAE8MN63"/>
<organism evidence="14 15">
    <name type="scientific">Cephalotrichum gorgonifer</name>
    <dbReference type="NCBI Taxonomy" id="2041049"/>
    <lineage>
        <taxon>Eukaryota</taxon>
        <taxon>Fungi</taxon>
        <taxon>Dikarya</taxon>
        <taxon>Ascomycota</taxon>
        <taxon>Pezizomycotina</taxon>
        <taxon>Sordariomycetes</taxon>
        <taxon>Hypocreomycetidae</taxon>
        <taxon>Microascales</taxon>
        <taxon>Microascaceae</taxon>
        <taxon>Cephalotrichum</taxon>
    </lineage>
</organism>
<evidence type="ECO:0000256" key="8">
    <source>
        <dbReference type="ARBA" id="ARBA00022723"/>
    </source>
</evidence>
<evidence type="ECO:0000256" key="9">
    <source>
        <dbReference type="ARBA" id="ARBA00022737"/>
    </source>
</evidence>
<proteinExistence type="inferred from homology"/>
<name>A0AAE8MN63_9PEZI</name>
<dbReference type="EC" id="2.5.1.59" evidence="4"/>
<dbReference type="Proteomes" id="UP001187682">
    <property type="component" value="Unassembled WGS sequence"/>
</dbReference>
<dbReference type="EMBL" id="ONZQ02000001">
    <property type="protein sequence ID" value="SPN96576.1"/>
    <property type="molecule type" value="Genomic_DNA"/>
</dbReference>
<keyword evidence="15" id="KW-1185">Reference proteome</keyword>
<dbReference type="GO" id="GO:0005953">
    <property type="term" value="C:CAAX-protein geranylgeranyltransferase complex"/>
    <property type="evidence" value="ECO:0007669"/>
    <property type="project" value="InterPro"/>
</dbReference>
<evidence type="ECO:0000256" key="1">
    <source>
        <dbReference type="ARBA" id="ARBA00001946"/>
    </source>
</evidence>
<evidence type="ECO:0000259" key="13">
    <source>
        <dbReference type="Pfam" id="PF00432"/>
    </source>
</evidence>
<evidence type="ECO:0000256" key="3">
    <source>
        <dbReference type="ARBA" id="ARBA00010497"/>
    </source>
</evidence>
<dbReference type="GO" id="GO:0004662">
    <property type="term" value="F:CAAX-protein geranylgeranyltransferase activity"/>
    <property type="evidence" value="ECO:0007669"/>
    <property type="project" value="UniProtKB-EC"/>
</dbReference>
<dbReference type="Pfam" id="PF00432">
    <property type="entry name" value="Prenyltrans"/>
    <property type="match status" value="1"/>
</dbReference>
<evidence type="ECO:0000313" key="14">
    <source>
        <dbReference type="EMBL" id="SPN96576.1"/>
    </source>
</evidence>
<sequence>MPLEKARHVRYWQRCRSTLLPAHYTPHDSTRMTLAFFIVSALDLLSTPSEPLLSPDDKRDIRSWVLSLQHPAGGFVGSPTHLLPRENYLAGDGAGGDANLAATYFALLLLAIADEGGEEGCAFAGVDRAQTLAWLKRLQRADGSFGEVVDGEGRVSGGRDMRYCYLAACVRWCLRGDVEEGSEAWVEDIDVAGLVAHIRRAQTYDGGMGESSQHESHAGYAYCAIAALSLLERPLAESATPPPRVMDSGIPDVPALVKFLVGRQLAYVDPPEGDDDDDDDEEDPDAANCLEVGLGKLGLGEFVGFNGRWNKEADTCYCWWVGATLKILGHDNLISNGPSRAFLLDKTQHIVGGFGKHPGSSPDAYHAYLGLAALATLGDEELGGFDAGLCVSEGVVPRIERGRAVLVRGGGGE</sequence>
<accession>A0AAE8MN63</accession>
<keyword evidence="10" id="KW-0862">Zinc</keyword>
<keyword evidence="11" id="KW-0460">Magnesium</keyword>
<keyword evidence="8" id="KW-0479">Metal-binding</keyword>
<feature type="domain" description="Prenyltransferase alpha-alpha toroid" evidence="13">
    <location>
        <begin position="3"/>
        <end position="390"/>
    </location>
</feature>
<comment type="cofactor">
    <cofactor evidence="2">
        <name>Zn(2+)</name>
        <dbReference type="ChEBI" id="CHEBI:29105"/>
    </cofactor>
</comment>
<comment type="similarity">
    <text evidence="3">Belongs to the protein prenyltransferase subunit beta family.</text>
</comment>